<reference evidence="11" key="1">
    <citation type="journal article" date="2012" name="Science">
        <title>The Paleozoic origin of enzymatic lignin decomposition reconstructed from 31 fungal genomes.</title>
        <authorList>
            <person name="Floudas D."/>
            <person name="Binder M."/>
            <person name="Riley R."/>
            <person name="Barry K."/>
            <person name="Blanchette R.A."/>
            <person name="Henrissat B."/>
            <person name="Martinez A.T."/>
            <person name="Otillar R."/>
            <person name="Spatafora J.W."/>
            <person name="Yadav J.S."/>
            <person name="Aerts A."/>
            <person name="Benoit I."/>
            <person name="Boyd A."/>
            <person name="Carlson A."/>
            <person name="Copeland A."/>
            <person name="Coutinho P.M."/>
            <person name="de Vries R.P."/>
            <person name="Ferreira P."/>
            <person name="Findley K."/>
            <person name="Foster B."/>
            <person name="Gaskell J."/>
            <person name="Glotzer D."/>
            <person name="Gorecki P."/>
            <person name="Heitman J."/>
            <person name="Hesse C."/>
            <person name="Hori C."/>
            <person name="Igarashi K."/>
            <person name="Jurgens J.A."/>
            <person name="Kallen N."/>
            <person name="Kersten P."/>
            <person name="Kohler A."/>
            <person name="Kuees U."/>
            <person name="Kumar T.K.A."/>
            <person name="Kuo A."/>
            <person name="LaButti K."/>
            <person name="Larrondo L.F."/>
            <person name="Lindquist E."/>
            <person name="Ling A."/>
            <person name="Lombard V."/>
            <person name="Lucas S."/>
            <person name="Lundell T."/>
            <person name="Martin R."/>
            <person name="McLaughlin D.J."/>
            <person name="Morgenstern I."/>
            <person name="Morin E."/>
            <person name="Murat C."/>
            <person name="Nagy L.G."/>
            <person name="Nolan M."/>
            <person name="Ohm R.A."/>
            <person name="Patyshakuliyeva A."/>
            <person name="Rokas A."/>
            <person name="Ruiz-Duenas F.J."/>
            <person name="Sabat G."/>
            <person name="Salamov A."/>
            <person name="Samejima M."/>
            <person name="Schmutz J."/>
            <person name="Slot J.C."/>
            <person name="St John F."/>
            <person name="Stenlid J."/>
            <person name="Sun H."/>
            <person name="Sun S."/>
            <person name="Syed K."/>
            <person name="Tsang A."/>
            <person name="Wiebenga A."/>
            <person name="Young D."/>
            <person name="Pisabarro A."/>
            <person name="Eastwood D.C."/>
            <person name="Martin F."/>
            <person name="Cullen D."/>
            <person name="Grigoriev I.V."/>
            <person name="Hibbett D.S."/>
        </authorList>
    </citation>
    <scope>NUCLEOTIDE SEQUENCE [LARGE SCALE GENOMIC DNA]</scope>
    <source>
        <strain evidence="11">RWD-64-598 SS2</strain>
    </source>
</reference>
<dbReference type="GO" id="GO:0000781">
    <property type="term" value="C:chromosome, telomeric region"/>
    <property type="evidence" value="ECO:0007669"/>
    <property type="project" value="UniProtKB-SubCell"/>
</dbReference>
<evidence type="ECO:0000256" key="2">
    <source>
        <dbReference type="ARBA" id="ARBA00004574"/>
    </source>
</evidence>
<feature type="region of interest" description="Disordered" evidence="9">
    <location>
        <begin position="347"/>
        <end position="408"/>
    </location>
</feature>
<feature type="compositionally biased region" description="Low complexity" evidence="9">
    <location>
        <begin position="577"/>
        <end position="600"/>
    </location>
</feature>
<evidence type="ECO:0000256" key="1">
    <source>
        <dbReference type="ARBA" id="ARBA00004123"/>
    </source>
</evidence>
<evidence type="ECO:0000313" key="10">
    <source>
        <dbReference type="EMBL" id="EIW78580.1"/>
    </source>
</evidence>
<dbReference type="Proteomes" id="UP000053558">
    <property type="component" value="Unassembled WGS sequence"/>
</dbReference>
<keyword evidence="7" id="KW-0539">Nucleus</keyword>
<dbReference type="InterPro" id="IPR012340">
    <property type="entry name" value="NA-bd_OB-fold"/>
</dbReference>
<feature type="region of interest" description="Disordered" evidence="9">
    <location>
        <begin position="95"/>
        <end position="142"/>
    </location>
</feature>
<sequence length="683" mass="73944">MEQPSGSKASVHTPQELYAWTFHKDAVAPCFVKDVFAMTASGIKDADFFWLGYTPCRSVHIAGMVVGVQVYEKRTVYTVDDGTAVIDCTLRHAVVKPPPPPSKTRPPASISRRTDDAPSPPKKRKVESSMVAGPPGPPEPIADVGALVEVVGRVAARYETKEVVVDRLEHCESANAEIRHWARVIDIHRAKYSQAVPFVIPTHPPTSRASNASPVRSYVAGPSNDSGPSTLPETPRKRRNIADHPLPSVNGRNRRAVSPASSTVDGSEASSAPSSPAKSPTHPQIIKLRHPSRLHSRDLTSNTFRIYLKHYMDNVPILAAAAAMTSMNRFDNNGGDYRDEVTSIHDTLTTPTKKRPFSKTHPLDTPRLSRFHDIGEANTTPTPTQKSKGKQKEQAPNGVDISEEDDTSTPFGFTLSHLRRVPELALLAGRVVRAETRRRAREAREKEKAAAHSQFSQQASNPYMLSAAAASASGSASSSAAKGRSVKVDKGKEGEKKKKEDPPRVKKRRLFVWALVRLYEEGAIVLWDAEAPKRAPPAPWSFSAIKNSSASALSNDHGNDDGGAENGVGETSALWKSTSGNTSVFSSASGSTASTSASASRLPEDDEDEGALSDPRADEEIYVILTPALLAREISAVLSARRARGRGADGQKASAEEVRKILARDSRWARVGIWAIEEAMTLL</sequence>
<dbReference type="RefSeq" id="XP_007771591.1">
    <property type="nucleotide sequence ID" value="XM_007773401.1"/>
</dbReference>
<dbReference type="OMA" id="WEWILTS"/>
<dbReference type="KEGG" id="cput:CONPUDRAFT_145753"/>
<dbReference type="PANTHER" id="PTHR13989:SF33">
    <property type="entry name" value="CST COMPLEX SUBUNIT STN1"/>
    <property type="match status" value="1"/>
</dbReference>
<keyword evidence="11" id="KW-1185">Reference proteome</keyword>
<dbReference type="Gene3D" id="2.40.50.140">
    <property type="entry name" value="Nucleic acid-binding proteins"/>
    <property type="match status" value="1"/>
</dbReference>
<gene>
    <name evidence="10" type="ORF">CONPUDRAFT_145753</name>
</gene>
<evidence type="ECO:0000256" key="8">
    <source>
        <dbReference type="ARBA" id="ARBA00030039"/>
    </source>
</evidence>
<evidence type="ECO:0000313" key="11">
    <source>
        <dbReference type="Proteomes" id="UP000053558"/>
    </source>
</evidence>
<feature type="compositionally biased region" description="Polar residues" evidence="9">
    <location>
        <begin position="205"/>
        <end position="214"/>
    </location>
</feature>
<feature type="region of interest" description="Disordered" evidence="9">
    <location>
        <begin position="203"/>
        <end position="294"/>
    </location>
</feature>
<dbReference type="InterPro" id="IPR040260">
    <property type="entry name" value="RFA2-like"/>
</dbReference>
<feature type="compositionally biased region" description="Basic and acidic residues" evidence="9">
    <location>
        <begin position="486"/>
        <end position="503"/>
    </location>
</feature>
<keyword evidence="6" id="KW-0238">DNA-binding</keyword>
<comment type="caution">
    <text evidence="10">The sequence shown here is derived from an EMBL/GenBank/DDBJ whole genome shotgun (WGS) entry which is preliminary data.</text>
</comment>
<name>A0A5M3MI22_CONPW</name>
<comment type="subcellular location">
    <subcellularLocation>
        <location evidence="2">Chromosome</location>
        <location evidence="2">Telomere</location>
    </subcellularLocation>
    <subcellularLocation>
        <location evidence="1">Nucleus</location>
    </subcellularLocation>
</comment>
<proteinExistence type="predicted"/>
<evidence type="ECO:0000256" key="6">
    <source>
        <dbReference type="ARBA" id="ARBA00023125"/>
    </source>
</evidence>
<feature type="compositionally biased region" description="Basic and acidic residues" evidence="9">
    <location>
        <begin position="438"/>
        <end position="450"/>
    </location>
</feature>
<dbReference type="SUPFAM" id="SSF50249">
    <property type="entry name" value="Nucleic acid-binding proteins"/>
    <property type="match status" value="1"/>
</dbReference>
<dbReference type="GO" id="GO:0005634">
    <property type="term" value="C:nucleus"/>
    <property type="evidence" value="ECO:0007669"/>
    <property type="project" value="UniProtKB-SubCell"/>
</dbReference>
<dbReference type="PANTHER" id="PTHR13989">
    <property type="entry name" value="REPLICATION PROTEIN A-RELATED"/>
    <property type="match status" value="1"/>
</dbReference>
<dbReference type="EMBL" id="JH711582">
    <property type="protein sequence ID" value="EIW78580.1"/>
    <property type="molecule type" value="Genomic_DNA"/>
</dbReference>
<evidence type="ECO:0000256" key="5">
    <source>
        <dbReference type="ARBA" id="ARBA00022895"/>
    </source>
</evidence>
<keyword evidence="5" id="KW-0779">Telomere</keyword>
<feature type="region of interest" description="Disordered" evidence="9">
    <location>
        <begin position="550"/>
        <end position="614"/>
    </location>
</feature>
<dbReference type="AlphaFoldDB" id="A0A5M3MI22"/>
<evidence type="ECO:0000256" key="9">
    <source>
        <dbReference type="SAM" id="MobiDB-lite"/>
    </source>
</evidence>
<evidence type="ECO:0000256" key="4">
    <source>
        <dbReference type="ARBA" id="ARBA00022454"/>
    </source>
</evidence>
<feature type="compositionally biased region" description="Polar residues" evidence="9">
    <location>
        <begin position="223"/>
        <end position="232"/>
    </location>
</feature>
<evidence type="ECO:0000256" key="7">
    <source>
        <dbReference type="ARBA" id="ARBA00023242"/>
    </source>
</evidence>
<dbReference type="GeneID" id="19202105"/>
<dbReference type="OrthoDB" id="77828at2759"/>
<feature type="region of interest" description="Disordered" evidence="9">
    <location>
        <begin position="473"/>
        <end position="503"/>
    </location>
</feature>
<organism evidence="10 11">
    <name type="scientific">Coniophora puteana (strain RWD-64-598)</name>
    <name type="common">Brown rot fungus</name>
    <dbReference type="NCBI Taxonomy" id="741705"/>
    <lineage>
        <taxon>Eukaryota</taxon>
        <taxon>Fungi</taxon>
        <taxon>Dikarya</taxon>
        <taxon>Basidiomycota</taxon>
        <taxon>Agaricomycotina</taxon>
        <taxon>Agaricomycetes</taxon>
        <taxon>Agaricomycetidae</taxon>
        <taxon>Boletales</taxon>
        <taxon>Coniophorineae</taxon>
        <taxon>Coniophoraceae</taxon>
        <taxon>Coniophora</taxon>
    </lineage>
</organism>
<keyword evidence="4" id="KW-0158">Chromosome</keyword>
<evidence type="ECO:0000256" key="3">
    <source>
        <dbReference type="ARBA" id="ARBA00017411"/>
    </source>
</evidence>
<feature type="region of interest" description="Disordered" evidence="9">
    <location>
        <begin position="438"/>
        <end position="459"/>
    </location>
</feature>
<dbReference type="GO" id="GO:0003677">
    <property type="term" value="F:DNA binding"/>
    <property type="evidence" value="ECO:0007669"/>
    <property type="project" value="UniProtKB-KW"/>
</dbReference>
<protein>
    <recommendedName>
        <fullName evidence="3">CST complex subunit STN1</fullName>
    </recommendedName>
    <alternativeName>
        <fullName evidence="8">Suppressor of cdc thirteen homolog</fullName>
    </alternativeName>
</protein>
<feature type="compositionally biased region" description="Low complexity" evidence="9">
    <location>
        <begin position="267"/>
        <end position="280"/>
    </location>
</feature>
<accession>A0A5M3MI22</accession>
<feature type="compositionally biased region" description="Polar residues" evidence="9">
    <location>
        <begin position="377"/>
        <end position="386"/>
    </location>
</feature>